<accession>A0A6S6UFQ5</accession>
<keyword evidence="2 5" id="KW-0812">Transmembrane</keyword>
<sequence>MLKKWLFRLKIFVYLLGLIALLIAIFENTTPTAIYFLAYEVTLPLSLWLMGAFLLGGLIVLSFFIFGALPSKWRNNKTKDHPAPIQETETTL</sequence>
<evidence type="ECO:0000256" key="3">
    <source>
        <dbReference type="ARBA" id="ARBA00022989"/>
    </source>
</evidence>
<feature type="transmembrane region" description="Helical" evidence="5">
    <location>
        <begin position="45"/>
        <end position="69"/>
    </location>
</feature>
<feature type="transmembrane region" description="Helical" evidence="5">
    <location>
        <begin position="12"/>
        <end position="39"/>
    </location>
</feature>
<keyword evidence="4 5" id="KW-0472">Membrane</keyword>
<evidence type="ECO:0000313" key="7">
    <source>
        <dbReference type="EMBL" id="CAA6828534.1"/>
    </source>
</evidence>
<dbReference type="Pfam" id="PF06305">
    <property type="entry name" value="LapA_dom"/>
    <property type="match status" value="1"/>
</dbReference>
<dbReference type="InterPro" id="IPR010445">
    <property type="entry name" value="LapA_dom"/>
</dbReference>
<evidence type="ECO:0000256" key="1">
    <source>
        <dbReference type="ARBA" id="ARBA00022475"/>
    </source>
</evidence>
<evidence type="ECO:0000256" key="2">
    <source>
        <dbReference type="ARBA" id="ARBA00022692"/>
    </source>
</evidence>
<organism evidence="7">
    <name type="scientific">uncultured Aureispira sp</name>
    <dbReference type="NCBI Taxonomy" id="1331704"/>
    <lineage>
        <taxon>Bacteria</taxon>
        <taxon>Pseudomonadati</taxon>
        <taxon>Bacteroidota</taxon>
        <taxon>Saprospiria</taxon>
        <taxon>Saprospirales</taxon>
        <taxon>Saprospiraceae</taxon>
        <taxon>Aureispira</taxon>
        <taxon>environmental samples</taxon>
    </lineage>
</organism>
<evidence type="ECO:0000256" key="4">
    <source>
        <dbReference type="ARBA" id="ARBA00023136"/>
    </source>
</evidence>
<keyword evidence="3 5" id="KW-1133">Transmembrane helix</keyword>
<feature type="domain" description="Lipopolysaccharide assembly protein A" evidence="6">
    <location>
        <begin position="27"/>
        <end position="79"/>
    </location>
</feature>
<protein>
    <recommendedName>
        <fullName evidence="6">Lipopolysaccharide assembly protein A domain-containing protein</fullName>
    </recommendedName>
</protein>
<evidence type="ECO:0000256" key="5">
    <source>
        <dbReference type="SAM" id="Phobius"/>
    </source>
</evidence>
<dbReference type="AlphaFoldDB" id="A0A6S6UFQ5"/>
<proteinExistence type="predicted"/>
<name>A0A6S6UFQ5_9BACT</name>
<dbReference type="GO" id="GO:0005886">
    <property type="term" value="C:plasma membrane"/>
    <property type="evidence" value="ECO:0007669"/>
    <property type="project" value="InterPro"/>
</dbReference>
<keyword evidence="1" id="KW-1003">Cell membrane</keyword>
<dbReference type="EMBL" id="CACVAQ010000432">
    <property type="protein sequence ID" value="CAA6828534.1"/>
    <property type="molecule type" value="Genomic_DNA"/>
</dbReference>
<reference evidence="7" key="1">
    <citation type="submission" date="2020-01" db="EMBL/GenBank/DDBJ databases">
        <authorList>
            <person name="Meier V. D."/>
            <person name="Meier V D."/>
        </authorList>
    </citation>
    <scope>NUCLEOTIDE SEQUENCE</scope>
    <source>
        <strain evidence="7">HLG_WM_MAG_10</strain>
    </source>
</reference>
<evidence type="ECO:0000259" key="6">
    <source>
        <dbReference type="Pfam" id="PF06305"/>
    </source>
</evidence>
<gene>
    <name evidence="7" type="ORF">HELGO_WM55529</name>
</gene>